<dbReference type="Proteomes" id="UP000448943">
    <property type="component" value="Unassembled WGS sequence"/>
</dbReference>
<proteinExistence type="predicted"/>
<sequence>MNLSDTNVVKWLILFRDKIDIYYKSNNDNFYINAGNVKEVNQELLNTYIYLDQLIIVSDLTEKQKALIELFYEGFTYRDIAYYTKTTAQRIERRLKSICTKICKTNKKRWIIWTHENYLNSEFKRCRSCHKNLPKTKSIYRVRSDFKGDGFYGECKECEKNKRK</sequence>
<protein>
    <submittedName>
        <fullName evidence="1">Uncharacterized protein</fullName>
    </submittedName>
</protein>
<evidence type="ECO:0000313" key="2">
    <source>
        <dbReference type="Proteomes" id="UP000448943"/>
    </source>
</evidence>
<dbReference type="SUPFAM" id="SSF88659">
    <property type="entry name" value="Sigma3 and sigma4 domains of RNA polymerase sigma factors"/>
    <property type="match status" value="1"/>
</dbReference>
<name>A0A6N9Q292_9BACL</name>
<dbReference type="InterPro" id="IPR013324">
    <property type="entry name" value="RNA_pol_sigma_r3/r4-like"/>
</dbReference>
<keyword evidence="2" id="KW-1185">Reference proteome</keyword>
<reference evidence="1 2" key="1">
    <citation type="submission" date="2019-01" db="EMBL/GenBank/DDBJ databases">
        <title>Chengkuizengella sp. nov., isolated from deep-sea sediment of East Pacific Ocean.</title>
        <authorList>
            <person name="Yang J."/>
            <person name="Lai Q."/>
            <person name="Shao Z."/>
        </authorList>
    </citation>
    <scope>NUCLEOTIDE SEQUENCE [LARGE SCALE GENOMIC DNA]</scope>
    <source>
        <strain evidence="1 2">YPA3-1-1</strain>
    </source>
</reference>
<dbReference type="AlphaFoldDB" id="A0A6N9Q292"/>
<dbReference type="EMBL" id="SIJB01000016">
    <property type="protein sequence ID" value="NBI28614.1"/>
    <property type="molecule type" value="Genomic_DNA"/>
</dbReference>
<evidence type="ECO:0000313" key="1">
    <source>
        <dbReference type="EMBL" id="NBI28614.1"/>
    </source>
</evidence>
<organism evidence="1 2">
    <name type="scientific">Chengkuizengella marina</name>
    <dbReference type="NCBI Taxonomy" id="2507566"/>
    <lineage>
        <taxon>Bacteria</taxon>
        <taxon>Bacillati</taxon>
        <taxon>Bacillota</taxon>
        <taxon>Bacilli</taxon>
        <taxon>Bacillales</taxon>
        <taxon>Paenibacillaceae</taxon>
        <taxon>Chengkuizengella</taxon>
    </lineage>
</organism>
<gene>
    <name evidence="1" type="ORF">ERL59_06565</name>
</gene>
<comment type="caution">
    <text evidence="1">The sequence shown here is derived from an EMBL/GenBank/DDBJ whole genome shotgun (WGS) entry which is preliminary data.</text>
</comment>
<accession>A0A6N9Q292</accession>